<dbReference type="RefSeq" id="XP_007675951.1">
    <property type="nucleotide sequence ID" value="XM_007677761.1"/>
</dbReference>
<protein>
    <submittedName>
        <fullName evidence="1">Uncharacterized protein</fullName>
    </submittedName>
</protein>
<sequence>MSWHAEVNIRTPLCTQAAITGSACTSLMDAYVSGQNMNLWPNRYATAYNVNNVKFPQGYLNNEYAYPIFPANQSIGPTWGWPSWASFAPSCTLGCGRCAVTGGAIQLMYFSPGLTAAPGRRVTATAFNTTFTSPTYYLSFASIHAADACGPIGPTITSTIIPFPTQYTLSSIWGIPTACTYTNVLGASSNVLTATASFNVTDILTTPVAYSILTSQVTCASEMFANFCNQSACASDEPYRPTVVVPNEFLQSLDVLWAPCSADIKGIPRAFPPIGRLYDVFDKH</sequence>
<dbReference type="GeneID" id="19114566"/>
<dbReference type="STRING" id="717646.M2NEM2"/>
<dbReference type="KEGG" id="bcom:BAUCODRAFT_462885"/>
<evidence type="ECO:0000313" key="2">
    <source>
        <dbReference type="Proteomes" id="UP000011761"/>
    </source>
</evidence>
<dbReference type="EMBL" id="KB445554">
    <property type="protein sequence ID" value="EMC97694.1"/>
    <property type="molecule type" value="Genomic_DNA"/>
</dbReference>
<proteinExistence type="predicted"/>
<dbReference type="eggNOG" id="ENOG502T3YU">
    <property type="taxonomic scope" value="Eukaryota"/>
</dbReference>
<dbReference type="Proteomes" id="UP000011761">
    <property type="component" value="Unassembled WGS sequence"/>
</dbReference>
<dbReference type="AlphaFoldDB" id="M2NEM2"/>
<dbReference type="HOGENOM" id="CLU_979993_0_0_1"/>
<dbReference type="OrthoDB" id="3944128at2759"/>
<gene>
    <name evidence="1" type="ORF">BAUCODRAFT_462885</name>
</gene>
<accession>M2NEM2</accession>
<keyword evidence="2" id="KW-1185">Reference proteome</keyword>
<reference evidence="1 2" key="1">
    <citation type="journal article" date="2012" name="PLoS Pathog.">
        <title>Diverse lifestyles and strategies of plant pathogenesis encoded in the genomes of eighteen Dothideomycetes fungi.</title>
        <authorList>
            <person name="Ohm R.A."/>
            <person name="Feau N."/>
            <person name="Henrissat B."/>
            <person name="Schoch C.L."/>
            <person name="Horwitz B.A."/>
            <person name="Barry K.W."/>
            <person name="Condon B.J."/>
            <person name="Copeland A.C."/>
            <person name="Dhillon B."/>
            <person name="Glaser F."/>
            <person name="Hesse C.N."/>
            <person name="Kosti I."/>
            <person name="LaButti K."/>
            <person name="Lindquist E.A."/>
            <person name="Lucas S."/>
            <person name="Salamov A.A."/>
            <person name="Bradshaw R.E."/>
            <person name="Ciuffetti L."/>
            <person name="Hamelin R.C."/>
            <person name="Kema G.H.J."/>
            <person name="Lawrence C."/>
            <person name="Scott J.A."/>
            <person name="Spatafora J.W."/>
            <person name="Turgeon B.G."/>
            <person name="de Wit P.J.G.M."/>
            <person name="Zhong S."/>
            <person name="Goodwin S.B."/>
            <person name="Grigoriev I.V."/>
        </authorList>
    </citation>
    <scope>NUCLEOTIDE SEQUENCE [LARGE SCALE GENOMIC DNA]</scope>
    <source>
        <strain evidence="1 2">UAMH 10762</strain>
    </source>
</reference>
<organism evidence="1 2">
    <name type="scientific">Baudoinia panamericana (strain UAMH 10762)</name>
    <name type="common">Angels' share fungus</name>
    <name type="synonym">Baudoinia compniacensis (strain UAMH 10762)</name>
    <dbReference type="NCBI Taxonomy" id="717646"/>
    <lineage>
        <taxon>Eukaryota</taxon>
        <taxon>Fungi</taxon>
        <taxon>Dikarya</taxon>
        <taxon>Ascomycota</taxon>
        <taxon>Pezizomycotina</taxon>
        <taxon>Dothideomycetes</taxon>
        <taxon>Dothideomycetidae</taxon>
        <taxon>Mycosphaerellales</taxon>
        <taxon>Teratosphaeriaceae</taxon>
        <taxon>Baudoinia</taxon>
    </lineage>
</organism>
<evidence type="ECO:0000313" key="1">
    <source>
        <dbReference type="EMBL" id="EMC97694.1"/>
    </source>
</evidence>
<name>M2NEM2_BAUPA</name>